<protein>
    <submittedName>
        <fullName evidence="3">Uncharacterized protein</fullName>
    </submittedName>
</protein>
<evidence type="ECO:0000256" key="1">
    <source>
        <dbReference type="SAM" id="Coils"/>
    </source>
</evidence>
<organism evidence="3 4">
    <name type="scientific">Lolium multiflorum</name>
    <name type="common">Italian ryegrass</name>
    <name type="synonym">Lolium perenne subsp. multiflorum</name>
    <dbReference type="NCBI Taxonomy" id="4521"/>
    <lineage>
        <taxon>Eukaryota</taxon>
        <taxon>Viridiplantae</taxon>
        <taxon>Streptophyta</taxon>
        <taxon>Embryophyta</taxon>
        <taxon>Tracheophyta</taxon>
        <taxon>Spermatophyta</taxon>
        <taxon>Magnoliopsida</taxon>
        <taxon>Liliopsida</taxon>
        <taxon>Poales</taxon>
        <taxon>Poaceae</taxon>
        <taxon>BOP clade</taxon>
        <taxon>Pooideae</taxon>
        <taxon>Poodae</taxon>
        <taxon>Poeae</taxon>
        <taxon>Poeae Chloroplast Group 2 (Poeae type)</taxon>
        <taxon>Loliodinae</taxon>
        <taxon>Loliinae</taxon>
        <taxon>Lolium</taxon>
    </lineage>
</organism>
<accession>A0AAD8R871</accession>
<gene>
    <name evidence="3" type="ORF">QYE76_021598</name>
</gene>
<dbReference type="Proteomes" id="UP001231189">
    <property type="component" value="Unassembled WGS sequence"/>
</dbReference>
<feature type="region of interest" description="Disordered" evidence="2">
    <location>
        <begin position="181"/>
        <end position="211"/>
    </location>
</feature>
<keyword evidence="1" id="KW-0175">Coiled coil</keyword>
<dbReference type="EMBL" id="JAUUTY010000006">
    <property type="protein sequence ID" value="KAK1616081.1"/>
    <property type="molecule type" value="Genomic_DNA"/>
</dbReference>
<feature type="coiled-coil region" evidence="1">
    <location>
        <begin position="226"/>
        <end position="260"/>
    </location>
</feature>
<evidence type="ECO:0000256" key="2">
    <source>
        <dbReference type="SAM" id="MobiDB-lite"/>
    </source>
</evidence>
<keyword evidence="4" id="KW-1185">Reference proteome</keyword>
<feature type="region of interest" description="Disordered" evidence="2">
    <location>
        <begin position="1"/>
        <end position="21"/>
    </location>
</feature>
<reference evidence="3" key="1">
    <citation type="submission" date="2023-07" db="EMBL/GenBank/DDBJ databases">
        <title>A chromosome-level genome assembly of Lolium multiflorum.</title>
        <authorList>
            <person name="Chen Y."/>
            <person name="Copetti D."/>
            <person name="Kolliker R."/>
            <person name="Studer B."/>
        </authorList>
    </citation>
    <scope>NUCLEOTIDE SEQUENCE</scope>
    <source>
        <strain evidence="3">02402/16</strain>
        <tissue evidence="3">Leaf</tissue>
    </source>
</reference>
<sequence>MEKNEMPIVGASAAAPVRPRPGPVAASNVAVGASAAGASAAATVQAPVAWDPYEPVPYVAPENPYDTSIVDDEPEVQSSDVDSDDESFHTKTRHVLRRLQSGHYDGPFARGIYKCPFCNRKLRATDFNSLVNHAESIGRCGARVGTTVNVHAFMAKHKALGIHLRNLQASHRRNLEALNMPTALSRERGDVEDSGTSKASKSPTEKLEEEEQAFNPYEEALISSSVDNLKEALAKANKRADDLANKIEKSEKAREKAEQDVAYIGDLQKRLHQAETALSENISQQTARKEDVIGRLESQNRCFVRKMVQDFELARPRDYLLDALSFLEIHADLARPHCFGCTTP</sequence>
<feature type="compositionally biased region" description="Low complexity" evidence="2">
    <location>
        <begin position="10"/>
        <end position="21"/>
    </location>
</feature>
<evidence type="ECO:0000313" key="4">
    <source>
        <dbReference type="Proteomes" id="UP001231189"/>
    </source>
</evidence>
<dbReference type="AlphaFoldDB" id="A0AAD8R871"/>
<proteinExistence type="predicted"/>
<name>A0AAD8R871_LOLMU</name>
<comment type="caution">
    <text evidence="3">The sequence shown here is derived from an EMBL/GenBank/DDBJ whole genome shotgun (WGS) entry which is preliminary data.</text>
</comment>
<evidence type="ECO:0000313" key="3">
    <source>
        <dbReference type="EMBL" id="KAK1616081.1"/>
    </source>
</evidence>